<keyword evidence="2" id="KW-1185">Reference proteome</keyword>
<protein>
    <submittedName>
        <fullName evidence="1">Uncharacterized protein</fullName>
    </submittedName>
</protein>
<comment type="caution">
    <text evidence="1">The sequence shown here is derived from an EMBL/GenBank/DDBJ whole genome shotgun (WGS) entry which is preliminary data.</text>
</comment>
<dbReference type="AlphaFoldDB" id="A0A926ZJV9"/>
<reference evidence="1" key="2">
    <citation type="submission" date="2020-08" db="EMBL/GenBank/DDBJ databases">
        <authorList>
            <person name="Chen M."/>
            <person name="Teng W."/>
            <person name="Zhao L."/>
            <person name="Hu C."/>
            <person name="Zhou Y."/>
            <person name="Han B."/>
            <person name="Song L."/>
            <person name="Shu W."/>
        </authorList>
    </citation>
    <scope>NUCLEOTIDE SEQUENCE</scope>
    <source>
        <strain evidence="1">FACHB-1375</strain>
    </source>
</reference>
<dbReference type="Proteomes" id="UP000641646">
    <property type="component" value="Unassembled WGS sequence"/>
</dbReference>
<gene>
    <name evidence="1" type="ORF">H6G03_29085</name>
</gene>
<sequence>MNKKFFSLMIMFPLLVTDTGQSFTQSIDRIVPRIEISLSIAKAAVLPSDLNRLEPFILTARGGQSPKCRRTGLGCK</sequence>
<name>A0A926ZJV9_9CYAN</name>
<organism evidence="1 2">
    <name type="scientific">Aerosakkonema funiforme FACHB-1375</name>
    <dbReference type="NCBI Taxonomy" id="2949571"/>
    <lineage>
        <taxon>Bacteria</taxon>
        <taxon>Bacillati</taxon>
        <taxon>Cyanobacteriota</taxon>
        <taxon>Cyanophyceae</taxon>
        <taxon>Oscillatoriophycideae</taxon>
        <taxon>Aerosakkonematales</taxon>
        <taxon>Aerosakkonemataceae</taxon>
        <taxon>Aerosakkonema</taxon>
    </lineage>
</organism>
<reference evidence="1" key="1">
    <citation type="journal article" date="2015" name="ISME J.">
        <title>Draft Genome Sequence of Streptomyces incarnatus NRRL8089, which Produces the Nucleoside Antibiotic Sinefungin.</title>
        <authorList>
            <person name="Oshima K."/>
            <person name="Hattori M."/>
            <person name="Shimizu H."/>
            <person name="Fukuda K."/>
            <person name="Nemoto M."/>
            <person name="Inagaki K."/>
            <person name="Tamura T."/>
        </authorList>
    </citation>
    <scope>NUCLEOTIDE SEQUENCE</scope>
    <source>
        <strain evidence="1">FACHB-1375</strain>
    </source>
</reference>
<accession>A0A926ZJV9</accession>
<dbReference type="RefSeq" id="WP_190472747.1">
    <property type="nucleotide sequence ID" value="NZ_JACJPW010000106.1"/>
</dbReference>
<dbReference type="EMBL" id="JACJPW010000106">
    <property type="protein sequence ID" value="MBD2185079.1"/>
    <property type="molecule type" value="Genomic_DNA"/>
</dbReference>
<proteinExistence type="predicted"/>
<evidence type="ECO:0000313" key="1">
    <source>
        <dbReference type="EMBL" id="MBD2185079.1"/>
    </source>
</evidence>
<evidence type="ECO:0000313" key="2">
    <source>
        <dbReference type="Proteomes" id="UP000641646"/>
    </source>
</evidence>